<name>A0A2Z6MK99_TRISU</name>
<dbReference type="AlphaFoldDB" id="A0A2Z6MK99"/>
<reference evidence="3" key="1">
    <citation type="journal article" date="2017" name="Front. Plant Sci.">
        <title>Climate Clever Clovers: New Paradigm to Reduce the Environmental Footprint of Ruminants by Breeding Low Methanogenic Forages Utilizing Haplotype Variation.</title>
        <authorList>
            <person name="Kaur P."/>
            <person name="Appels R."/>
            <person name="Bayer P.E."/>
            <person name="Keeble-Gagnere G."/>
            <person name="Wang J."/>
            <person name="Hirakawa H."/>
            <person name="Shirasawa K."/>
            <person name="Vercoe P."/>
            <person name="Stefanova K."/>
            <person name="Durmic Z."/>
            <person name="Nichols P."/>
            <person name="Revell C."/>
            <person name="Isobe S.N."/>
            <person name="Edwards D."/>
            <person name="Erskine W."/>
        </authorList>
    </citation>
    <scope>NUCLEOTIDE SEQUENCE [LARGE SCALE GENOMIC DNA]</scope>
    <source>
        <strain evidence="3">cv. Daliak</strain>
    </source>
</reference>
<gene>
    <name evidence="2" type="ORF">TSUD_266090</name>
</gene>
<evidence type="ECO:0000256" key="1">
    <source>
        <dbReference type="SAM" id="MobiDB-lite"/>
    </source>
</evidence>
<protein>
    <submittedName>
        <fullName evidence="2">Uncharacterized protein</fullName>
    </submittedName>
</protein>
<dbReference type="Proteomes" id="UP000242715">
    <property type="component" value="Unassembled WGS sequence"/>
</dbReference>
<evidence type="ECO:0000313" key="2">
    <source>
        <dbReference type="EMBL" id="GAU25682.1"/>
    </source>
</evidence>
<proteinExistence type="predicted"/>
<organism evidence="2 3">
    <name type="scientific">Trifolium subterraneum</name>
    <name type="common">Subterranean clover</name>
    <dbReference type="NCBI Taxonomy" id="3900"/>
    <lineage>
        <taxon>Eukaryota</taxon>
        <taxon>Viridiplantae</taxon>
        <taxon>Streptophyta</taxon>
        <taxon>Embryophyta</taxon>
        <taxon>Tracheophyta</taxon>
        <taxon>Spermatophyta</taxon>
        <taxon>Magnoliopsida</taxon>
        <taxon>eudicotyledons</taxon>
        <taxon>Gunneridae</taxon>
        <taxon>Pentapetalae</taxon>
        <taxon>rosids</taxon>
        <taxon>fabids</taxon>
        <taxon>Fabales</taxon>
        <taxon>Fabaceae</taxon>
        <taxon>Papilionoideae</taxon>
        <taxon>50 kb inversion clade</taxon>
        <taxon>NPAAA clade</taxon>
        <taxon>Hologalegina</taxon>
        <taxon>IRL clade</taxon>
        <taxon>Trifolieae</taxon>
        <taxon>Trifolium</taxon>
    </lineage>
</organism>
<accession>A0A2Z6MK99</accession>
<evidence type="ECO:0000313" key="3">
    <source>
        <dbReference type="Proteomes" id="UP000242715"/>
    </source>
</evidence>
<dbReference type="EMBL" id="DF973317">
    <property type="protein sequence ID" value="GAU25682.1"/>
    <property type="molecule type" value="Genomic_DNA"/>
</dbReference>
<feature type="region of interest" description="Disordered" evidence="1">
    <location>
        <begin position="22"/>
        <end position="41"/>
    </location>
</feature>
<sequence>MLELKVSKYHWHLNGSEPLAMGHERSKKLRSSSLKNGTAVVRRQARSDLGCSTLES</sequence>
<keyword evidence="3" id="KW-1185">Reference proteome</keyword>